<accession>I4ELL8</accession>
<gene>
    <name evidence="1" type="ORF">NITHO_5160024</name>
</gene>
<comment type="caution">
    <text evidence="1">The sequence shown here is derived from an EMBL/GenBank/DDBJ whole genome shotgun (WGS) entry which is preliminary data.</text>
</comment>
<reference evidence="1 2" key="1">
    <citation type="journal article" date="2012" name="ISME J.">
        <title>Nitrification expanded: discovery, physiology and genomics of a nitrite-oxidizing bacterium from the phylum Chloroflexi.</title>
        <authorList>
            <person name="Sorokin D.Y."/>
            <person name="Lucker S."/>
            <person name="Vejmelkova D."/>
            <person name="Kostrikina N.A."/>
            <person name="Kleerebezem R."/>
            <person name="Rijpstra W.I."/>
            <person name="Damste J.S."/>
            <person name="Le Paslier D."/>
            <person name="Muyzer G."/>
            <person name="Wagner M."/>
            <person name="van Loosdrecht M.C."/>
            <person name="Daims H."/>
        </authorList>
    </citation>
    <scope>NUCLEOTIDE SEQUENCE [LARGE SCALE GENOMIC DNA]</scope>
    <source>
        <strain evidence="2">none</strain>
    </source>
</reference>
<name>I4ELL8_9BACT</name>
<organism evidence="1 2">
    <name type="scientific">Nitrolancea hollandica Lb</name>
    <dbReference type="NCBI Taxonomy" id="1129897"/>
    <lineage>
        <taxon>Bacteria</taxon>
        <taxon>Pseudomonadati</taxon>
        <taxon>Thermomicrobiota</taxon>
        <taxon>Thermomicrobia</taxon>
        <taxon>Sphaerobacterales</taxon>
        <taxon>Sphaerobacterineae</taxon>
        <taxon>Sphaerobacteraceae</taxon>
        <taxon>Nitrolancea</taxon>
    </lineage>
</organism>
<keyword evidence="2" id="KW-1185">Reference proteome</keyword>
<protein>
    <submittedName>
        <fullName evidence="1">Uncharacterized protein</fullName>
    </submittedName>
</protein>
<dbReference type="Proteomes" id="UP000004221">
    <property type="component" value="Unassembled WGS sequence"/>
</dbReference>
<proteinExistence type="predicted"/>
<evidence type="ECO:0000313" key="1">
    <source>
        <dbReference type="EMBL" id="CCF85580.1"/>
    </source>
</evidence>
<sequence length="115" mass="12029">MICAGVTSHSRPHRVHVTSQPPALSVALVAGSSPAIIGPGPGRGLRSVMGISFHTIAKPGDEVFEPAQHHAAPVGLPGLMQYHDGELIHSGRGGCLPHGRHQPAGQVRPMLHLDR</sequence>
<evidence type="ECO:0000313" key="2">
    <source>
        <dbReference type="Proteomes" id="UP000004221"/>
    </source>
</evidence>
<dbReference type="EMBL" id="CAGS01000464">
    <property type="protein sequence ID" value="CCF85580.1"/>
    <property type="molecule type" value="Genomic_DNA"/>
</dbReference>
<dbReference type="AlphaFoldDB" id="I4ELL8"/>